<dbReference type="PANTHER" id="PTHR10281:SF4">
    <property type="entry name" value="NEUFERRICIN"/>
    <property type="match status" value="1"/>
</dbReference>
<dbReference type="SUPFAM" id="SSF55856">
    <property type="entry name" value="Cytochrome b5-like heme/steroid binding domain"/>
    <property type="match status" value="1"/>
</dbReference>
<dbReference type="InterPro" id="IPR001199">
    <property type="entry name" value="Cyt_B5-like_heme/steroid-bd"/>
</dbReference>
<feature type="domain" description="Cytochrome b5 heme-binding" evidence="4">
    <location>
        <begin position="90"/>
        <end position="184"/>
    </location>
</feature>
<evidence type="ECO:0000313" key="6">
    <source>
        <dbReference type="Proteomes" id="UP000481153"/>
    </source>
</evidence>
<organism evidence="5 6">
    <name type="scientific">Aphanomyces euteiches</name>
    <dbReference type="NCBI Taxonomy" id="100861"/>
    <lineage>
        <taxon>Eukaryota</taxon>
        <taxon>Sar</taxon>
        <taxon>Stramenopiles</taxon>
        <taxon>Oomycota</taxon>
        <taxon>Saprolegniomycetes</taxon>
        <taxon>Saprolegniales</taxon>
        <taxon>Verrucalvaceae</taxon>
        <taxon>Aphanomyces</taxon>
    </lineage>
</organism>
<dbReference type="PANTHER" id="PTHR10281">
    <property type="entry name" value="MEMBRANE-ASSOCIATED PROGESTERONE RECEPTOR COMPONENT-RELATED"/>
    <property type="match status" value="1"/>
</dbReference>
<sequence length="279" mass="31890">MSELRQRLDLDPGNKDDDDAVEKTSTPVNDEDVVMTWLPLAFVAIAALILGSMFFFSSHDFAQGYFHMVHYKPPSPVHHNGHHSHVEMRLSKQELAMYNGIDKPQLYLAILGQVFDVTAGKRHYGQDGAYRYFIGVDRSRAFSSGQMNDGDDVSTLSNKELLSVHKWLTFFASHKNYIRIGTVEGLYYDRYGHVQPIMQTIRERIRDALLQAEAEAQVERCNMQWTAEAGATTVWCQDDEKYPRQYGEDKMCGCFTPSEISMQALPLYKNCNDKRCVLV</sequence>
<keyword evidence="3" id="KW-0472">Membrane</keyword>
<keyword evidence="3" id="KW-0812">Transmembrane</keyword>
<evidence type="ECO:0000256" key="2">
    <source>
        <dbReference type="SAM" id="MobiDB-lite"/>
    </source>
</evidence>
<dbReference type="Pfam" id="PF00173">
    <property type="entry name" value="Cyt-b5"/>
    <property type="match status" value="1"/>
</dbReference>
<dbReference type="SMART" id="SM01117">
    <property type="entry name" value="Cyt-b5"/>
    <property type="match status" value="1"/>
</dbReference>
<name>A0A6G0XS21_9STRA</name>
<gene>
    <name evidence="5" type="ORF">Ae201684_001949</name>
</gene>
<keyword evidence="6" id="KW-1185">Reference proteome</keyword>
<reference evidence="5 6" key="1">
    <citation type="submission" date="2019-07" db="EMBL/GenBank/DDBJ databases">
        <title>Genomics analysis of Aphanomyces spp. identifies a new class of oomycete effector associated with host adaptation.</title>
        <authorList>
            <person name="Gaulin E."/>
        </authorList>
    </citation>
    <scope>NUCLEOTIDE SEQUENCE [LARGE SCALE GENOMIC DNA]</scope>
    <source>
        <strain evidence="5 6">ATCC 201684</strain>
    </source>
</reference>
<dbReference type="Gene3D" id="3.10.120.10">
    <property type="entry name" value="Cytochrome b5-like heme/steroid binding domain"/>
    <property type="match status" value="1"/>
</dbReference>
<accession>A0A6G0XS21</accession>
<evidence type="ECO:0000256" key="1">
    <source>
        <dbReference type="ARBA" id="ARBA00038357"/>
    </source>
</evidence>
<comment type="caution">
    <text evidence="5">The sequence shown here is derived from an EMBL/GenBank/DDBJ whole genome shotgun (WGS) entry which is preliminary data.</text>
</comment>
<dbReference type="EMBL" id="VJMJ01000019">
    <property type="protein sequence ID" value="KAF0743259.1"/>
    <property type="molecule type" value="Genomic_DNA"/>
</dbReference>
<dbReference type="InterPro" id="IPR036400">
    <property type="entry name" value="Cyt_B5-like_heme/steroid_sf"/>
</dbReference>
<feature type="compositionally biased region" description="Basic and acidic residues" evidence="2">
    <location>
        <begin position="1"/>
        <end position="15"/>
    </location>
</feature>
<evidence type="ECO:0000256" key="3">
    <source>
        <dbReference type="SAM" id="Phobius"/>
    </source>
</evidence>
<dbReference type="Proteomes" id="UP000481153">
    <property type="component" value="Unassembled WGS sequence"/>
</dbReference>
<dbReference type="VEuPathDB" id="FungiDB:AeMF1_012849"/>
<keyword evidence="3" id="KW-1133">Transmembrane helix</keyword>
<evidence type="ECO:0000313" key="5">
    <source>
        <dbReference type="EMBL" id="KAF0743259.1"/>
    </source>
</evidence>
<dbReference type="GO" id="GO:0012505">
    <property type="term" value="C:endomembrane system"/>
    <property type="evidence" value="ECO:0007669"/>
    <property type="project" value="TreeGrafter"/>
</dbReference>
<protein>
    <recommendedName>
        <fullName evidence="4">Cytochrome b5 heme-binding domain-containing protein</fullName>
    </recommendedName>
</protein>
<evidence type="ECO:0000259" key="4">
    <source>
        <dbReference type="SMART" id="SM01117"/>
    </source>
</evidence>
<dbReference type="InterPro" id="IPR050577">
    <property type="entry name" value="MAPR/NEUFC/NENF-like"/>
</dbReference>
<proteinExistence type="inferred from homology"/>
<dbReference type="GO" id="GO:0016020">
    <property type="term" value="C:membrane"/>
    <property type="evidence" value="ECO:0007669"/>
    <property type="project" value="TreeGrafter"/>
</dbReference>
<comment type="similarity">
    <text evidence="1">Belongs to the cytochrome b5 family. MAPR subfamily.</text>
</comment>
<feature type="region of interest" description="Disordered" evidence="2">
    <location>
        <begin position="1"/>
        <end position="26"/>
    </location>
</feature>
<feature type="transmembrane region" description="Helical" evidence="3">
    <location>
        <begin position="37"/>
        <end position="56"/>
    </location>
</feature>
<dbReference type="AlphaFoldDB" id="A0A6G0XS21"/>